<dbReference type="SUPFAM" id="SSF53474">
    <property type="entry name" value="alpha/beta-Hydrolases"/>
    <property type="match status" value="1"/>
</dbReference>
<evidence type="ECO:0000259" key="3">
    <source>
        <dbReference type="SMART" id="SM00824"/>
    </source>
</evidence>
<dbReference type="PANTHER" id="PTHR11487">
    <property type="entry name" value="THIOESTERASE"/>
    <property type="match status" value="1"/>
</dbReference>
<dbReference type="EMBL" id="SZPR01000007">
    <property type="protein sequence ID" value="TKT11011.1"/>
    <property type="molecule type" value="Genomic_DNA"/>
</dbReference>
<dbReference type="Proteomes" id="UP000308632">
    <property type="component" value="Unassembled WGS sequence"/>
</dbReference>
<name>A0A4U5X9M7_STRGB</name>
<evidence type="ECO:0000313" key="4">
    <source>
        <dbReference type="EMBL" id="TKT11011.1"/>
    </source>
</evidence>
<dbReference type="InterPro" id="IPR020802">
    <property type="entry name" value="TesA-like"/>
</dbReference>
<evidence type="ECO:0000256" key="2">
    <source>
        <dbReference type="ARBA" id="ARBA00022801"/>
    </source>
</evidence>
<dbReference type="Pfam" id="PF00975">
    <property type="entry name" value="Thioesterase"/>
    <property type="match status" value="1"/>
</dbReference>
<comment type="similarity">
    <text evidence="1">Belongs to the thioesterase family.</text>
</comment>
<reference evidence="4 5" key="1">
    <citation type="submission" date="2019-04" db="EMBL/GenBank/DDBJ databases">
        <title>Streptomyces lasaliensis sp.nov., an Actinomycete isolated from soil which produces the polyether antibiotic lasalocid.</title>
        <authorList>
            <person name="Erwin G."/>
            <person name="Haber C."/>
        </authorList>
    </citation>
    <scope>NUCLEOTIDE SEQUENCE [LARGE SCALE GENOMIC DNA]</scope>
    <source>
        <strain evidence="4 5">DSM 40089</strain>
    </source>
</reference>
<dbReference type="InterPro" id="IPR001031">
    <property type="entry name" value="Thioesterase"/>
</dbReference>
<keyword evidence="2" id="KW-0378">Hydrolase</keyword>
<comment type="caution">
    <text evidence="4">The sequence shown here is derived from an EMBL/GenBank/DDBJ whole genome shotgun (WGS) entry which is preliminary data.</text>
</comment>
<accession>A0A4U5X9M7</accession>
<dbReference type="GO" id="GO:0016787">
    <property type="term" value="F:hydrolase activity"/>
    <property type="evidence" value="ECO:0007669"/>
    <property type="project" value="UniProtKB-KW"/>
</dbReference>
<gene>
    <name evidence="4" type="ORF">E4U92_04405</name>
</gene>
<evidence type="ECO:0000256" key="1">
    <source>
        <dbReference type="ARBA" id="ARBA00007169"/>
    </source>
</evidence>
<dbReference type="Gene3D" id="3.40.50.1820">
    <property type="entry name" value="alpha/beta hydrolase"/>
    <property type="match status" value="1"/>
</dbReference>
<evidence type="ECO:0000313" key="5">
    <source>
        <dbReference type="Proteomes" id="UP000308632"/>
    </source>
</evidence>
<dbReference type="RefSeq" id="WP_137298905.1">
    <property type="nucleotide sequence ID" value="NZ_BMVD01000010.1"/>
</dbReference>
<feature type="domain" description="Thioesterase TesA-like" evidence="3">
    <location>
        <begin position="26"/>
        <end position="249"/>
    </location>
</feature>
<dbReference type="PANTHER" id="PTHR11487:SF0">
    <property type="entry name" value="S-ACYL FATTY ACID SYNTHASE THIOESTERASE, MEDIUM CHAIN"/>
    <property type="match status" value="1"/>
</dbReference>
<dbReference type="AlphaFoldDB" id="A0A4U5X9M7"/>
<protein>
    <submittedName>
        <fullName evidence="4">Thioesterase</fullName>
    </submittedName>
</protein>
<dbReference type="InterPro" id="IPR012223">
    <property type="entry name" value="TEII"/>
</dbReference>
<organism evidence="4 5">
    <name type="scientific">Streptomyces galbus</name>
    <dbReference type="NCBI Taxonomy" id="33898"/>
    <lineage>
        <taxon>Bacteria</taxon>
        <taxon>Bacillati</taxon>
        <taxon>Actinomycetota</taxon>
        <taxon>Actinomycetes</taxon>
        <taxon>Kitasatosporales</taxon>
        <taxon>Streptomycetaceae</taxon>
        <taxon>Streptomyces</taxon>
    </lineage>
</organism>
<dbReference type="GO" id="GO:0008610">
    <property type="term" value="P:lipid biosynthetic process"/>
    <property type="evidence" value="ECO:0007669"/>
    <property type="project" value="TreeGrafter"/>
</dbReference>
<dbReference type="SMART" id="SM00824">
    <property type="entry name" value="PKS_TE"/>
    <property type="match status" value="1"/>
</dbReference>
<sequence length="249" mass="27245">MRVSKDSLRSWTRRFVEVPQGVPRLVCFPHAGGSAASFRPLAQALAPKAEAWCVQYPGRQDRRHEPFLDSVPALADAAFAALRHELDGPFAFFGHSLGAVVAFEVARRFEQLTAQGPGRLIVSARRAPSIVRDERVHQRDDAGLIRELDRLGGTASALLADADMRALVLPVVRADYRAVETYRPHPESAQVTCPISVFAGKDDPVAPLPEVRAWDAHTVSHTDVRAFPGGHFYLDDDPGAVARALLDVM</sequence>
<proteinExistence type="inferred from homology"/>
<dbReference type="InterPro" id="IPR029058">
    <property type="entry name" value="AB_hydrolase_fold"/>
</dbReference>